<comment type="caution">
    <text evidence="2">The sequence shown here is derived from an EMBL/GenBank/DDBJ whole genome shotgun (WGS) entry which is preliminary data.</text>
</comment>
<evidence type="ECO:0000313" key="3">
    <source>
        <dbReference type="Proteomes" id="UP001459277"/>
    </source>
</evidence>
<evidence type="ECO:0000256" key="1">
    <source>
        <dbReference type="SAM" id="MobiDB-lite"/>
    </source>
</evidence>
<organism evidence="2 3">
    <name type="scientific">Lithocarpus litseifolius</name>
    <dbReference type="NCBI Taxonomy" id="425828"/>
    <lineage>
        <taxon>Eukaryota</taxon>
        <taxon>Viridiplantae</taxon>
        <taxon>Streptophyta</taxon>
        <taxon>Embryophyta</taxon>
        <taxon>Tracheophyta</taxon>
        <taxon>Spermatophyta</taxon>
        <taxon>Magnoliopsida</taxon>
        <taxon>eudicotyledons</taxon>
        <taxon>Gunneridae</taxon>
        <taxon>Pentapetalae</taxon>
        <taxon>rosids</taxon>
        <taxon>fabids</taxon>
        <taxon>Fagales</taxon>
        <taxon>Fagaceae</taxon>
        <taxon>Lithocarpus</taxon>
    </lineage>
</organism>
<name>A0AAW2DZ70_9ROSI</name>
<feature type="compositionally biased region" description="Acidic residues" evidence="1">
    <location>
        <begin position="259"/>
        <end position="273"/>
    </location>
</feature>
<protein>
    <submittedName>
        <fullName evidence="2">Uncharacterized protein</fullName>
    </submittedName>
</protein>
<reference evidence="2 3" key="1">
    <citation type="submission" date="2024-01" db="EMBL/GenBank/DDBJ databases">
        <title>A telomere-to-telomere, gap-free genome of sweet tea (Lithocarpus litseifolius).</title>
        <authorList>
            <person name="Zhou J."/>
        </authorList>
    </citation>
    <scope>NUCLEOTIDE SEQUENCE [LARGE SCALE GENOMIC DNA]</scope>
    <source>
        <strain evidence="2">Zhou-2022a</strain>
        <tissue evidence="2">Leaf</tissue>
    </source>
</reference>
<dbReference type="AlphaFoldDB" id="A0AAW2DZ70"/>
<proteinExistence type="predicted"/>
<feature type="compositionally biased region" description="Basic and acidic residues" evidence="1">
    <location>
        <begin position="312"/>
        <end position="321"/>
    </location>
</feature>
<accession>A0AAW2DZ70</accession>
<gene>
    <name evidence="2" type="ORF">SO802_002473</name>
</gene>
<feature type="compositionally biased region" description="Acidic residues" evidence="1">
    <location>
        <begin position="322"/>
        <end position="340"/>
    </location>
</feature>
<feature type="compositionally biased region" description="Basic and acidic residues" evidence="1">
    <location>
        <begin position="286"/>
        <end position="303"/>
    </location>
</feature>
<dbReference type="Proteomes" id="UP001459277">
    <property type="component" value="Unassembled WGS sequence"/>
</dbReference>
<keyword evidence="3" id="KW-1185">Reference proteome</keyword>
<dbReference type="EMBL" id="JAZDWU010000001">
    <property type="protein sequence ID" value="KAL0015404.1"/>
    <property type="molecule type" value="Genomic_DNA"/>
</dbReference>
<evidence type="ECO:0000313" key="2">
    <source>
        <dbReference type="EMBL" id="KAL0015404.1"/>
    </source>
</evidence>
<sequence length="354" mass="40272">MLLGRLWIHDIEVVPSYKGAIVTIYGDTLTIPKPIFGINFENETVTLDGFAIEKPSFERKEEEVEKNPMDFDPYSNNNVVAMMRKMCYFIGMNLGKTMKGAAVRVLTIPTATSPFGLAYKPTDDDLLEMEVRRTACTKAKAKGLLSPPEPLKSYTSTLNGNFVKDRDKQRYWGFPEPRYDLELKTMVPRFELFVDCDNKLLELNEENTNWVPTDWENYMDPDAMTTLLEDAIFNIKKEEYWEACQHALKNPYEARTNDENDEGGEAPCDDDEGSGSGDDNSGENNSNDRDHSSDDSDSERSNSEDFDSQDSGNDRGEPFSDREDEDAGAFYEDNFDDDVDYYVEDIEDDVDDVG</sequence>
<feature type="region of interest" description="Disordered" evidence="1">
    <location>
        <begin position="254"/>
        <end position="340"/>
    </location>
</feature>